<evidence type="ECO:0000259" key="11">
    <source>
        <dbReference type="PROSITE" id="PS51202"/>
    </source>
</evidence>
<comment type="caution">
    <text evidence="12">The sequence shown here is derived from an EMBL/GenBank/DDBJ whole genome shotgun (WGS) entry which is preliminary data.</text>
</comment>
<dbReference type="Proteomes" id="UP000319783">
    <property type="component" value="Unassembled WGS sequence"/>
</dbReference>
<keyword evidence="4" id="KW-1003">Cell membrane</keyword>
<feature type="transmembrane region" description="Helical" evidence="10">
    <location>
        <begin position="78"/>
        <end position="99"/>
    </location>
</feature>
<dbReference type="InterPro" id="IPR038770">
    <property type="entry name" value="Na+/solute_symporter_sf"/>
</dbReference>
<dbReference type="EMBL" id="SULG01000042">
    <property type="protein sequence ID" value="TLD41608.1"/>
    <property type="molecule type" value="Genomic_DNA"/>
</dbReference>
<proteinExistence type="predicted"/>
<evidence type="ECO:0000256" key="3">
    <source>
        <dbReference type="ARBA" id="ARBA00022449"/>
    </source>
</evidence>
<dbReference type="GO" id="GO:0008324">
    <property type="term" value="F:monoatomic cation transmembrane transporter activity"/>
    <property type="evidence" value="ECO:0007669"/>
    <property type="project" value="InterPro"/>
</dbReference>
<keyword evidence="7 10" id="KW-1133">Transmembrane helix</keyword>
<feature type="domain" description="RCK C-terminal" evidence="11">
    <location>
        <begin position="362"/>
        <end position="443"/>
    </location>
</feature>
<organism evidence="12 13">
    <name type="scientific">Candidatus Jettenia ecosi</name>
    <dbReference type="NCBI Taxonomy" id="2494326"/>
    <lineage>
        <taxon>Bacteria</taxon>
        <taxon>Pseudomonadati</taxon>
        <taxon>Planctomycetota</taxon>
        <taxon>Candidatus Brocadiia</taxon>
        <taxon>Candidatus Brocadiales</taxon>
        <taxon>Candidatus Brocadiaceae</taxon>
        <taxon>Candidatus Jettenia</taxon>
    </lineage>
</organism>
<evidence type="ECO:0000256" key="1">
    <source>
        <dbReference type="ARBA" id="ARBA00004651"/>
    </source>
</evidence>
<dbReference type="GO" id="GO:0006813">
    <property type="term" value="P:potassium ion transport"/>
    <property type="evidence" value="ECO:0007669"/>
    <property type="project" value="UniProtKB-KW"/>
</dbReference>
<keyword evidence="2" id="KW-0813">Transport</keyword>
<dbReference type="GO" id="GO:0015297">
    <property type="term" value="F:antiporter activity"/>
    <property type="evidence" value="ECO:0007669"/>
    <property type="project" value="UniProtKB-KW"/>
</dbReference>
<dbReference type="InterPro" id="IPR006037">
    <property type="entry name" value="RCK_C"/>
</dbReference>
<keyword evidence="3" id="KW-0050">Antiport</keyword>
<dbReference type="Pfam" id="PF00999">
    <property type="entry name" value="Na_H_Exchanger"/>
    <property type="match status" value="1"/>
</dbReference>
<evidence type="ECO:0000313" key="12">
    <source>
        <dbReference type="EMBL" id="TLD41608.1"/>
    </source>
</evidence>
<dbReference type="GO" id="GO:0005886">
    <property type="term" value="C:plasma membrane"/>
    <property type="evidence" value="ECO:0007669"/>
    <property type="project" value="UniProtKB-SubCell"/>
</dbReference>
<dbReference type="NCBIfam" id="NF003715">
    <property type="entry name" value="PRK05326.1-2"/>
    <property type="match status" value="1"/>
</dbReference>
<dbReference type="InterPro" id="IPR036721">
    <property type="entry name" value="RCK_C_sf"/>
</dbReference>
<reference evidence="12 13" key="1">
    <citation type="submission" date="2019-04" db="EMBL/GenBank/DDBJ databases">
        <title>Genome of a novel bacterium Candidatus Jettenia ecosi reconstructed from metagenome of an anammox bioreactor.</title>
        <authorList>
            <person name="Mardanov A.V."/>
            <person name="Beletsky A.V."/>
            <person name="Ravin N.V."/>
            <person name="Botchkova E.A."/>
            <person name="Litti Y.V."/>
            <person name="Nozhevnikova A.N."/>
        </authorList>
    </citation>
    <scope>NUCLEOTIDE SEQUENCE [LARGE SCALE GENOMIC DNA]</scope>
    <source>
        <strain evidence="12">J2</strain>
    </source>
</reference>
<comment type="subcellular location">
    <subcellularLocation>
        <location evidence="1">Cell membrane</location>
        <topology evidence="1">Multi-pass membrane protein</topology>
    </subcellularLocation>
</comment>
<feature type="transmembrane region" description="Helical" evidence="10">
    <location>
        <begin position="293"/>
        <end position="315"/>
    </location>
</feature>
<gene>
    <name evidence="12" type="ORF">JETT_2154</name>
</gene>
<dbReference type="PANTHER" id="PTHR32507">
    <property type="entry name" value="NA(+)/H(+) ANTIPORTER 1"/>
    <property type="match status" value="1"/>
</dbReference>
<dbReference type="PROSITE" id="PS51202">
    <property type="entry name" value="RCK_C"/>
    <property type="match status" value="1"/>
</dbReference>
<evidence type="ECO:0000256" key="6">
    <source>
        <dbReference type="ARBA" id="ARBA00022692"/>
    </source>
</evidence>
<evidence type="ECO:0000256" key="10">
    <source>
        <dbReference type="SAM" id="Phobius"/>
    </source>
</evidence>
<evidence type="ECO:0000256" key="2">
    <source>
        <dbReference type="ARBA" id="ARBA00022448"/>
    </source>
</evidence>
<evidence type="ECO:0000256" key="8">
    <source>
        <dbReference type="ARBA" id="ARBA00023065"/>
    </source>
</evidence>
<feature type="transmembrane region" description="Helical" evidence="10">
    <location>
        <begin position="321"/>
        <end position="345"/>
    </location>
</feature>
<feature type="transmembrane region" description="Helical" evidence="10">
    <location>
        <begin position="202"/>
        <end position="221"/>
    </location>
</feature>
<dbReference type="GO" id="GO:1902600">
    <property type="term" value="P:proton transmembrane transport"/>
    <property type="evidence" value="ECO:0007669"/>
    <property type="project" value="InterPro"/>
</dbReference>
<keyword evidence="8" id="KW-0406">Ion transport</keyword>
<sequence length="443" mass="49176">MLIGSDALNFIYFDDAVLTQKIANIALIFILFEGGFNTRRDSLKFVFGPALTLATFGIVLTAAILGLLIHYVVQIDLLYSFLIGSIISSTDAAAVLMIFRQKIIKRNVSTTLEVESATNDPMAILLTVIVIQIISGETRNVPVFLIHLTWQLGGGILIGWIIGKVGSKLFDKLEAENRGYYHVMSIAVSLLAFGLADVTKSNGIIAVFFAGYWLGNTDFAYRRGVGSFVEGISTFSNMAIFLLLGVLVFPKNLIPVWREGVLIALLLIIVARPITVLICVLPFRRFKLKENLFIMWGGIKGAVPIVLATYPAVYGLDDNHFIFNIVFFAVFLSCLLQGTTIGWVADRLKLSILSLPKSRHSIELITTQKSDIDVFEIQIPEISSIEGTRIQELNLPPDSLITSIMRGNYIIIPKEDTILKKHDILFVIASYKEIDRIRSELSK</sequence>
<evidence type="ECO:0000256" key="4">
    <source>
        <dbReference type="ARBA" id="ARBA00022475"/>
    </source>
</evidence>
<evidence type="ECO:0000256" key="5">
    <source>
        <dbReference type="ARBA" id="ARBA00022538"/>
    </source>
</evidence>
<dbReference type="SUPFAM" id="SSF116726">
    <property type="entry name" value="TrkA C-terminal domain-like"/>
    <property type="match status" value="1"/>
</dbReference>
<feature type="transmembrane region" description="Helical" evidence="10">
    <location>
        <begin position="261"/>
        <end position="281"/>
    </location>
</feature>
<feature type="transmembrane region" description="Helical" evidence="10">
    <location>
        <begin position="228"/>
        <end position="249"/>
    </location>
</feature>
<name>A0A533QA90_9BACT</name>
<dbReference type="Gene3D" id="1.20.1530.20">
    <property type="match status" value="1"/>
</dbReference>
<feature type="transmembrane region" description="Helical" evidence="10">
    <location>
        <begin position="148"/>
        <end position="167"/>
    </location>
</feature>
<protein>
    <submittedName>
        <fullName evidence="12">Na+/H+ antiporter</fullName>
    </submittedName>
</protein>
<feature type="transmembrane region" description="Helical" evidence="10">
    <location>
        <begin position="179"/>
        <end position="196"/>
    </location>
</feature>
<dbReference type="NCBIfam" id="NF003716">
    <property type="entry name" value="PRK05326.1-3"/>
    <property type="match status" value="1"/>
</dbReference>
<evidence type="ECO:0000313" key="13">
    <source>
        <dbReference type="Proteomes" id="UP000319783"/>
    </source>
</evidence>
<keyword evidence="9 10" id="KW-0472">Membrane</keyword>
<keyword evidence="5" id="KW-0630">Potassium</keyword>
<dbReference type="Pfam" id="PF02080">
    <property type="entry name" value="TrkA_C"/>
    <property type="match status" value="1"/>
</dbReference>
<accession>A0A533QA90</accession>
<evidence type="ECO:0000256" key="9">
    <source>
        <dbReference type="ARBA" id="ARBA00023136"/>
    </source>
</evidence>
<evidence type="ECO:0000256" key="7">
    <source>
        <dbReference type="ARBA" id="ARBA00022989"/>
    </source>
</evidence>
<feature type="transmembrane region" description="Helical" evidence="10">
    <location>
        <begin position="50"/>
        <end position="72"/>
    </location>
</feature>
<keyword evidence="6 10" id="KW-0812">Transmembrane</keyword>
<dbReference type="InterPro" id="IPR006153">
    <property type="entry name" value="Cation/H_exchanger_TM"/>
</dbReference>
<dbReference type="AlphaFoldDB" id="A0A533QA90"/>
<keyword evidence="5" id="KW-0633">Potassium transport</keyword>
<dbReference type="PANTHER" id="PTHR32507:SF7">
    <property type="entry name" value="K(+)_H(+) ANTIPORTER NHAP2"/>
    <property type="match status" value="1"/>
</dbReference>
<dbReference type="Gene3D" id="3.30.70.1450">
    <property type="entry name" value="Regulator of K+ conductance, C-terminal domain"/>
    <property type="match status" value="1"/>
</dbReference>